<evidence type="ECO:0000313" key="3">
    <source>
        <dbReference type="EMBL" id="MFC7325013.1"/>
    </source>
</evidence>
<dbReference type="PANTHER" id="PTHR35841">
    <property type="entry name" value="PHOSPHONATES-BINDING PERIPLASMIC PROTEIN"/>
    <property type="match status" value="1"/>
</dbReference>
<dbReference type="Gene3D" id="3.40.190.10">
    <property type="entry name" value="Periplasmic binding protein-like II"/>
    <property type="match status" value="2"/>
</dbReference>
<dbReference type="AlphaFoldDB" id="A0ABD6AL52"/>
<dbReference type="PANTHER" id="PTHR35841:SF1">
    <property type="entry name" value="PHOSPHONATES-BINDING PERIPLASMIC PROTEIN"/>
    <property type="match status" value="1"/>
</dbReference>
<keyword evidence="1" id="KW-0732">Signal</keyword>
<evidence type="ECO:0000313" key="4">
    <source>
        <dbReference type="Proteomes" id="UP001596545"/>
    </source>
</evidence>
<dbReference type="Proteomes" id="UP001596545">
    <property type="component" value="Unassembled WGS sequence"/>
</dbReference>
<proteinExistence type="predicted"/>
<feature type="compositionally biased region" description="Gly residues" evidence="2">
    <location>
        <begin position="21"/>
        <end position="33"/>
    </location>
</feature>
<dbReference type="SUPFAM" id="SSF53850">
    <property type="entry name" value="Periplasmic binding protein-like II"/>
    <property type="match status" value="1"/>
</dbReference>
<sequence length="356" mass="37019">MAKRRKFLKIAGAGSIVGLAGCSGGGGGDGSDGSGSSDGSDGSGSSDGSDGSDGGDSESEPEMTFGGDGTVDFGISPSVPQEDLNVQYSPLEDHIGSYLRENYDVPSDLSVEGTIGSNYSAIIQSLGQGTLDIAETGPFAAALGVKTDNAEIILQRYGYGGWTYKSIIATPNDSDIEELSDLSGKTVAFSDRLSTSGALYPLYSMSSEGDLDVGELPEGNGSQAEFDARFAGGHVGSYTLLEQGQVDAAAMGGFVRDTKTGPAPEEWQEVATTLHEDEGLPRAPIVVSPELSDDVQTAIQEAFLEGPDSIYYGADGEDGTGDDLWFSRVREANQEDYQSVIDVADELGVGTDIFEQ</sequence>
<dbReference type="RefSeq" id="WP_256409202.1">
    <property type="nucleotide sequence ID" value="NZ_JANHDN010000004.1"/>
</dbReference>
<dbReference type="PROSITE" id="PS51257">
    <property type="entry name" value="PROKAR_LIPOPROTEIN"/>
    <property type="match status" value="1"/>
</dbReference>
<dbReference type="NCBIfam" id="TIGR01098">
    <property type="entry name" value="3A0109s03R"/>
    <property type="match status" value="1"/>
</dbReference>
<organism evidence="3 4">
    <name type="scientific">Halorubrum rutilum</name>
    <dbReference type="NCBI Taxonomy" id="1364933"/>
    <lineage>
        <taxon>Archaea</taxon>
        <taxon>Methanobacteriati</taxon>
        <taxon>Methanobacteriota</taxon>
        <taxon>Stenosarchaea group</taxon>
        <taxon>Halobacteria</taxon>
        <taxon>Halobacteriales</taxon>
        <taxon>Haloferacaceae</taxon>
        <taxon>Halorubrum</taxon>
    </lineage>
</organism>
<accession>A0ABD6AL52</accession>
<keyword evidence="4" id="KW-1185">Reference proteome</keyword>
<dbReference type="EMBL" id="JBHTBL010000008">
    <property type="protein sequence ID" value="MFC7325013.1"/>
    <property type="molecule type" value="Genomic_DNA"/>
</dbReference>
<evidence type="ECO:0000256" key="2">
    <source>
        <dbReference type="SAM" id="MobiDB-lite"/>
    </source>
</evidence>
<comment type="caution">
    <text evidence="3">The sequence shown here is derived from an EMBL/GenBank/DDBJ whole genome shotgun (WGS) entry which is preliminary data.</text>
</comment>
<gene>
    <name evidence="3" type="primary">phnD</name>
    <name evidence="3" type="ORF">ACFQMF_10530</name>
</gene>
<evidence type="ECO:0000256" key="1">
    <source>
        <dbReference type="ARBA" id="ARBA00022729"/>
    </source>
</evidence>
<reference evidence="3 4" key="1">
    <citation type="journal article" date="2019" name="Int. J. Syst. Evol. Microbiol.">
        <title>The Global Catalogue of Microorganisms (GCM) 10K type strain sequencing project: providing services to taxonomists for standard genome sequencing and annotation.</title>
        <authorList>
            <consortium name="The Broad Institute Genomics Platform"/>
            <consortium name="The Broad Institute Genome Sequencing Center for Infectious Disease"/>
            <person name="Wu L."/>
            <person name="Ma J."/>
        </authorList>
    </citation>
    <scope>NUCLEOTIDE SEQUENCE [LARGE SCALE GENOMIC DNA]</scope>
    <source>
        <strain evidence="3 4">CGMCC 1.12554</strain>
    </source>
</reference>
<name>A0ABD6AL52_9EURY</name>
<dbReference type="InterPro" id="IPR005770">
    <property type="entry name" value="PhnD"/>
</dbReference>
<feature type="region of interest" description="Disordered" evidence="2">
    <location>
        <begin position="21"/>
        <end position="81"/>
    </location>
</feature>
<protein>
    <submittedName>
        <fullName evidence="3">Phosphate/phosphite/phosphonate ABC transporter substrate-binding protein</fullName>
    </submittedName>
</protein>
<feature type="compositionally biased region" description="Low complexity" evidence="2">
    <location>
        <begin position="34"/>
        <end position="49"/>
    </location>
</feature>
<dbReference type="Pfam" id="PF12974">
    <property type="entry name" value="Phosphonate-bd"/>
    <property type="match status" value="1"/>
</dbReference>